<keyword evidence="5" id="KW-1185">Reference proteome</keyword>
<evidence type="ECO:0000259" key="3">
    <source>
        <dbReference type="PROSITE" id="PS50119"/>
    </source>
</evidence>
<dbReference type="PANTHER" id="PTHR25462:SF296">
    <property type="entry name" value="MEIOTIC P26, ISOFORM F"/>
    <property type="match status" value="1"/>
</dbReference>
<dbReference type="InterPro" id="IPR047153">
    <property type="entry name" value="TRIM45/56/19-like"/>
</dbReference>
<feature type="domain" description="B box-type" evidence="3">
    <location>
        <begin position="3"/>
        <end position="44"/>
    </location>
</feature>
<dbReference type="PROSITE" id="PS50119">
    <property type="entry name" value="ZF_BBOX"/>
    <property type="match status" value="2"/>
</dbReference>
<reference evidence="4 5" key="1">
    <citation type="submission" date="2020-06" db="EMBL/GenBank/DDBJ databases">
        <authorList>
            <person name="Li R."/>
            <person name="Bekaert M."/>
        </authorList>
    </citation>
    <scope>NUCLEOTIDE SEQUENCE [LARGE SCALE GENOMIC DNA]</scope>
    <source>
        <strain evidence="5">wild</strain>
    </source>
</reference>
<dbReference type="SMART" id="SM00336">
    <property type="entry name" value="BBOX"/>
    <property type="match status" value="2"/>
</dbReference>
<dbReference type="InterPro" id="IPR011042">
    <property type="entry name" value="6-blade_b-propeller_TolB-like"/>
</dbReference>
<keyword evidence="2" id="KW-0175">Coiled coil</keyword>
<evidence type="ECO:0000256" key="1">
    <source>
        <dbReference type="PROSITE-ProRule" id="PRU00024"/>
    </source>
</evidence>
<dbReference type="GO" id="GO:0008270">
    <property type="term" value="F:zinc ion binding"/>
    <property type="evidence" value="ECO:0007669"/>
    <property type="project" value="UniProtKB-KW"/>
</dbReference>
<keyword evidence="1" id="KW-0863">Zinc-finger</keyword>
<organism evidence="4 5">
    <name type="scientific">Mytilus coruscus</name>
    <name type="common">Sea mussel</name>
    <dbReference type="NCBI Taxonomy" id="42192"/>
    <lineage>
        <taxon>Eukaryota</taxon>
        <taxon>Metazoa</taxon>
        <taxon>Spiralia</taxon>
        <taxon>Lophotrochozoa</taxon>
        <taxon>Mollusca</taxon>
        <taxon>Bivalvia</taxon>
        <taxon>Autobranchia</taxon>
        <taxon>Pteriomorphia</taxon>
        <taxon>Mytilida</taxon>
        <taxon>Mytiloidea</taxon>
        <taxon>Mytilidae</taxon>
        <taxon>Mytilinae</taxon>
        <taxon>Mytilus</taxon>
    </lineage>
</organism>
<evidence type="ECO:0000313" key="4">
    <source>
        <dbReference type="EMBL" id="CAC5394908.1"/>
    </source>
</evidence>
<dbReference type="SUPFAM" id="SSF57845">
    <property type="entry name" value="B-box zinc-binding domain"/>
    <property type="match status" value="1"/>
</dbReference>
<evidence type="ECO:0000256" key="2">
    <source>
        <dbReference type="SAM" id="Coils"/>
    </source>
</evidence>
<dbReference type="EMBL" id="CACVKT020005398">
    <property type="protein sequence ID" value="CAC5394908.1"/>
    <property type="molecule type" value="Genomic_DNA"/>
</dbReference>
<dbReference type="OrthoDB" id="10292884at2759"/>
<proteinExistence type="predicted"/>
<dbReference type="Proteomes" id="UP000507470">
    <property type="component" value="Unassembled WGS sequence"/>
</dbReference>
<feature type="domain" description="B box-type" evidence="3">
    <location>
        <begin position="67"/>
        <end position="108"/>
    </location>
</feature>
<keyword evidence="1" id="KW-0862">Zinc</keyword>
<feature type="coiled-coil region" evidence="2">
    <location>
        <begin position="152"/>
        <end position="222"/>
    </location>
</feature>
<dbReference type="Gene3D" id="3.30.160.60">
    <property type="entry name" value="Classic Zinc Finger"/>
    <property type="match status" value="1"/>
</dbReference>
<dbReference type="InterPro" id="IPR000315">
    <property type="entry name" value="Znf_B-box"/>
</dbReference>
<dbReference type="PANTHER" id="PTHR25462">
    <property type="entry name" value="BONUS, ISOFORM C-RELATED"/>
    <property type="match status" value="1"/>
</dbReference>
<gene>
    <name evidence="4" type="ORF">MCOR_29625</name>
</gene>
<accession>A0A6J8CEK6</accession>
<evidence type="ECO:0000313" key="5">
    <source>
        <dbReference type="Proteomes" id="UP000507470"/>
    </source>
</evidence>
<protein>
    <recommendedName>
        <fullName evidence="3">B box-type domain-containing protein</fullName>
    </recommendedName>
</protein>
<dbReference type="AlphaFoldDB" id="A0A6J8CEK6"/>
<name>A0A6J8CEK6_MYTCO</name>
<sequence length="561" mass="65001">MAQAGPVCPTCKGEKTANWKCVTCAVFMCESCNEKHLQMYQEHQSRHKSENTNLNEHFLEGIYETKLAQIRCKYHEDYYCTDVCVGCMKLICAECRYEKHINHRLELFRTFYQDKRIELLKRKSIFENHLLSQHEQSKDRAGLIKYSKDCHLEHFEKEKHRVLKQAEDLKQKISERSQKVVEHLEESLQTYISTTSQHKLELKRKEQNFKTLIEEIDHMDHNFMKRIQKQNSWELVRTLFEIDSLAFNLENNTKQCDIPTLIKRSMKKFNPKKIRDEYIDRALGDVVDCSILDDVSISQVNSYDIKNADGNSSLAVSKDGTTWLSDSRGLFQISPNGKVNAPQAIKNICAISFLQSKGLLIAYTEQNCIDIQNNLGLCKNFYEKPNGKLNALALHVCRDEKIIILTWSDYNFFSQRVTLEITELTNDGKLIRTIRCKGDSYRVPSFDYVFRISENINGHFCVSCEYDCKIVDFDNKGNQNWSYKECKKPFGVVTSKLGNIVINDSNQCIHILNSDGTFLTKLNTNGNGQTRYKSALSFKSDKELLILSTDKLILQEISIVI</sequence>
<keyword evidence="1" id="KW-0479">Metal-binding</keyword>
<dbReference type="SUPFAM" id="SSF101898">
    <property type="entry name" value="NHL repeat"/>
    <property type="match status" value="1"/>
</dbReference>
<dbReference type="Gene3D" id="2.120.10.30">
    <property type="entry name" value="TolB, C-terminal domain"/>
    <property type="match status" value="1"/>
</dbReference>